<accession>A0A6J5JHC3</accession>
<dbReference type="GO" id="GO:0016747">
    <property type="term" value="F:acyltransferase activity, transferring groups other than amino-acyl groups"/>
    <property type="evidence" value="ECO:0007669"/>
    <property type="project" value="InterPro"/>
</dbReference>
<evidence type="ECO:0000313" key="3">
    <source>
        <dbReference type="Proteomes" id="UP000494301"/>
    </source>
</evidence>
<dbReference type="InterPro" id="IPR000182">
    <property type="entry name" value="GNAT_dom"/>
</dbReference>
<keyword evidence="2" id="KW-0808">Transferase</keyword>
<reference evidence="2 3" key="1">
    <citation type="submission" date="2020-04" db="EMBL/GenBank/DDBJ databases">
        <authorList>
            <person name="Depoorter E."/>
        </authorList>
    </citation>
    <scope>NUCLEOTIDE SEQUENCE [LARGE SCALE GENOMIC DNA]</scope>
    <source>
        <strain evidence="2 3">BCC0217</strain>
    </source>
</reference>
<dbReference type="AlphaFoldDB" id="A0A6J5JHC3"/>
<dbReference type="InterPro" id="IPR016181">
    <property type="entry name" value="Acyl_CoA_acyltransferase"/>
</dbReference>
<proteinExistence type="predicted"/>
<dbReference type="PROSITE" id="PS51186">
    <property type="entry name" value="GNAT"/>
    <property type="match status" value="1"/>
</dbReference>
<dbReference type="Pfam" id="PF13302">
    <property type="entry name" value="Acetyltransf_3"/>
    <property type="match status" value="1"/>
</dbReference>
<protein>
    <submittedName>
        <fullName evidence="2">GNAT family acetyltransferase</fullName>
    </submittedName>
</protein>
<dbReference type="EMBL" id="CABWIL020000026">
    <property type="protein sequence ID" value="CAB3970928.1"/>
    <property type="molecule type" value="Genomic_DNA"/>
</dbReference>
<feature type="domain" description="N-acetyltransferase" evidence="1">
    <location>
        <begin position="113"/>
        <end position="243"/>
    </location>
</feature>
<evidence type="ECO:0000313" key="2">
    <source>
        <dbReference type="EMBL" id="CAB3970928.1"/>
    </source>
</evidence>
<dbReference type="Proteomes" id="UP000494301">
    <property type="component" value="Unassembled WGS sequence"/>
</dbReference>
<dbReference type="RefSeq" id="WP_175222884.1">
    <property type="nucleotide sequence ID" value="NZ_CABWIL020000026.1"/>
</dbReference>
<dbReference type="SUPFAM" id="SSF55729">
    <property type="entry name" value="Acyl-CoA N-acyltransferases (Nat)"/>
    <property type="match status" value="1"/>
</dbReference>
<evidence type="ECO:0000259" key="1">
    <source>
        <dbReference type="PROSITE" id="PS51186"/>
    </source>
</evidence>
<name>A0A6J5JHC3_9BURK</name>
<organism evidence="2 3">
    <name type="scientific">Burkholderia aenigmatica</name>
    <dbReference type="NCBI Taxonomy" id="2015348"/>
    <lineage>
        <taxon>Bacteria</taxon>
        <taxon>Pseudomonadati</taxon>
        <taxon>Pseudomonadota</taxon>
        <taxon>Betaproteobacteria</taxon>
        <taxon>Burkholderiales</taxon>
        <taxon>Burkholderiaceae</taxon>
        <taxon>Burkholderia</taxon>
        <taxon>Burkholderia cepacia complex</taxon>
    </lineage>
</organism>
<gene>
    <name evidence="2" type="ORF">BLA3211_06182</name>
</gene>
<dbReference type="Gene3D" id="3.40.630.30">
    <property type="match status" value="1"/>
</dbReference>
<sequence>MPDAHDWLEIDYRTLFRLHPDRRIARENDPDCSPAPRFWLGRCADGNLAGVRADVPAAVADELARLADSEPLVADHTPPAHLERYLALLAPVPHWNIGLVYALPHALGFDADARVALIDGDSDAGRHLLHALSTHGMPESLCSMGFRSAADLWAPWCAAVVDGEVASVACAARLSDVRAELGLATAPAFRGRGLAAAVTAAWSRLPSLQTRTLFYSTDSDNRASQRVASRLGLTLRGTTLRVT</sequence>